<dbReference type="AlphaFoldDB" id="A0A1M6JHZ6"/>
<dbReference type="Gene3D" id="3.40.50.300">
    <property type="entry name" value="P-loop containing nucleotide triphosphate hydrolases"/>
    <property type="match status" value="1"/>
</dbReference>
<dbReference type="CDD" id="cd01127">
    <property type="entry name" value="TrwB_TraG_TraD_VirD4"/>
    <property type="match status" value="1"/>
</dbReference>
<dbReference type="Gene3D" id="1.10.8.730">
    <property type="match status" value="1"/>
</dbReference>
<accession>A0A1M6JHZ6</accession>
<dbReference type="RefSeq" id="WP_139280258.1">
    <property type="nucleotide sequence ID" value="NZ_FQZG01000050.1"/>
</dbReference>
<dbReference type="Pfam" id="PF19044">
    <property type="entry name" value="P-loop_TraG"/>
    <property type="match status" value="1"/>
</dbReference>
<evidence type="ECO:0000313" key="4">
    <source>
        <dbReference type="Proteomes" id="UP000184512"/>
    </source>
</evidence>
<dbReference type="OrthoDB" id="9804380at2"/>
<dbReference type="PANTHER" id="PTHR30121">
    <property type="entry name" value="UNCHARACTERIZED PROTEIN YJGR-RELATED"/>
    <property type="match status" value="1"/>
</dbReference>
<feature type="region of interest" description="Disordered" evidence="1">
    <location>
        <begin position="1"/>
        <end position="36"/>
    </location>
</feature>
<dbReference type="InterPro" id="IPR027417">
    <property type="entry name" value="P-loop_NTPase"/>
</dbReference>
<dbReference type="Proteomes" id="UP000184512">
    <property type="component" value="Unassembled WGS sequence"/>
</dbReference>
<sequence>MFLGNKSKSKKPATNPAGTPAATPKSSKAAAKKKAKARAAEAKKAQSVLWYDAITESGVCVLGGGKYSVMLRLSDINYQLATDDRQRELLERYARFFNLFSMGQQLQVTIVNRRLERDTLLGKVLFPEPLHGDAVSVYRSDHNKLVRSMIGESRYSIVAEKYLTLTVSGESLDEALAVLNPLVEQVTNQMWTLLECRAHRVDGPGRIELLRELTRGCYAAGFDYAGMARSGATTRDELAPQAVEFPTRSELVLAGDEGDIWCQTLVLRDYPSWMSDQLFRRLSEVQTDLVISFHISPIDRSESRDLVMRRKAELDMERTDRRRKLVKANMDPEEDLPESLKRSLAEVKDLMHDLDDNDQRLYTTTLVVMVQASSAEELKDRVTKVRQAAKTESCDLAVMKFFQEQGFNTALPLGESFLPVHRTLTSAAVAVMVPFTSQEILDDQGLFYGTNAATGNPIIADRRRTRNGNAFVLGTSGSGKSHFSKWEIAEVLIGRPNDEVIIIDPEHEYRPLADAFDATVVDVHAGSSQVINPFDIVLNTREGDPVRLKAESLLSMLRVLLGGGRGLSAAQESILDRSITTLYHRYLDDQNQPVPTLRSLHGELLLQAEPEAAAIATALEMYATGTFSGFAQQTNVDVSNRFIYYDIAKLGDHMKTFGMMVVLDQVWNRVMSNFGRGIRTWLYVDEFHLMFTNPHALATFLSIYKRARKYGLLPTGITQNVEELLAVPEARLMLSNCDCLFLLGQKKTDADELAVLLGLSDDQIRAFTSVEAGYGLLSFGATTLPFNARKEQSPRGPLLTLLDTTFDDRS</sequence>
<dbReference type="InterPro" id="IPR051162">
    <property type="entry name" value="T4SS_component"/>
</dbReference>
<dbReference type="SUPFAM" id="SSF52540">
    <property type="entry name" value="P-loop containing nucleoside triphosphate hydrolases"/>
    <property type="match status" value="1"/>
</dbReference>
<feature type="domain" description="TraG P-loop" evidence="2">
    <location>
        <begin position="463"/>
        <end position="770"/>
    </location>
</feature>
<evidence type="ECO:0000259" key="2">
    <source>
        <dbReference type="Pfam" id="PF19044"/>
    </source>
</evidence>
<reference evidence="4" key="1">
    <citation type="submission" date="2016-11" db="EMBL/GenBank/DDBJ databases">
        <authorList>
            <person name="Varghese N."/>
            <person name="Submissions S."/>
        </authorList>
    </citation>
    <scope>NUCLEOTIDE SEQUENCE [LARGE SCALE GENOMIC DNA]</scope>
    <source>
        <strain evidence="4">DSM 12906</strain>
    </source>
</reference>
<dbReference type="STRING" id="1123357.SAMN02745244_02570"/>
<name>A0A1M6JHZ6_9ACTN</name>
<proteinExistence type="predicted"/>
<dbReference type="InterPro" id="IPR043964">
    <property type="entry name" value="P-loop_TraG"/>
</dbReference>
<evidence type="ECO:0000256" key="1">
    <source>
        <dbReference type="SAM" id="MobiDB-lite"/>
    </source>
</evidence>
<gene>
    <name evidence="3" type="ORF">SAMN02745244_02570</name>
</gene>
<dbReference type="PANTHER" id="PTHR30121:SF6">
    <property type="entry name" value="SLR6007 PROTEIN"/>
    <property type="match status" value="1"/>
</dbReference>
<keyword evidence="4" id="KW-1185">Reference proteome</keyword>
<organism evidence="3 4">
    <name type="scientific">Tessaracoccus bendigoensis DSM 12906</name>
    <dbReference type="NCBI Taxonomy" id="1123357"/>
    <lineage>
        <taxon>Bacteria</taxon>
        <taxon>Bacillati</taxon>
        <taxon>Actinomycetota</taxon>
        <taxon>Actinomycetes</taxon>
        <taxon>Propionibacteriales</taxon>
        <taxon>Propionibacteriaceae</taxon>
        <taxon>Tessaracoccus</taxon>
    </lineage>
</organism>
<feature type="compositionally biased region" description="Low complexity" evidence="1">
    <location>
        <begin position="12"/>
        <end position="29"/>
    </location>
</feature>
<dbReference type="NCBIfam" id="NF045971">
    <property type="entry name" value="conju_CD1110"/>
    <property type="match status" value="1"/>
</dbReference>
<protein>
    <submittedName>
        <fullName evidence="3">AAA-like domain-containing protein</fullName>
    </submittedName>
</protein>
<evidence type="ECO:0000313" key="3">
    <source>
        <dbReference type="EMBL" id="SHJ46306.1"/>
    </source>
</evidence>
<dbReference type="EMBL" id="FQZG01000050">
    <property type="protein sequence ID" value="SHJ46306.1"/>
    <property type="molecule type" value="Genomic_DNA"/>
</dbReference>